<name>A0A1H3D6H1_9EURY</name>
<feature type="transmembrane region" description="Helical" evidence="1">
    <location>
        <begin position="49"/>
        <end position="70"/>
    </location>
</feature>
<proteinExistence type="predicted"/>
<gene>
    <name evidence="2" type="ORF">SAMN04487946_101395</name>
</gene>
<feature type="transmembrane region" description="Helical" evidence="1">
    <location>
        <begin position="77"/>
        <end position="95"/>
    </location>
</feature>
<dbReference type="Proteomes" id="UP000199170">
    <property type="component" value="Unassembled WGS sequence"/>
</dbReference>
<evidence type="ECO:0000256" key="1">
    <source>
        <dbReference type="SAM" id="Phobius"/>
    </source>
</evidence>
<dbReference type="NCBIfam" id="NF037970">
    <property type="entry name" value="vanZ_1"/>
    <property type="match status" value="1"/>
</dbReference>
<keyword evidence="3" id="KW-1185">Reference proteome</keyword>
<organism evidence="2 3">
    <name type="scientific">Halobellus clavatus</name>
    <dbReference type="NCBI Taxonomy" id="660517"/>
    <lineage>
        <taxon>Archaea</taxon>
        <taxon>Methanobacteriati</taxon>
        <taxon>Methanobacteriota</taxon>
        <taxon>Stenosarchaea group</taxon>
        <taxon>Halobacteria</taxon>
        <taxon>Halobacteriales</taxon>
        <taxon>Haloferacaceae</taxon>
        <taxon>Halobellus</taxon>
    </lineage>
</organism>
<dbReference type="EMBL" id="FNPB01000001">
    <property type="protein sequence ID" value="SDX62053.1"/>
    <property type="molecule type" value="Genomic_DNA"/>
</dbReference>
<sequence length="140" mass="14274">MVLLTERVDAAWLLVAGWTVAVVVASAVDPSGAADTAGAVPVLGGGPPLGLHVTVWLHLGAYAVLAWLVATATDADDVWTLGLAVAVASVVGLTVEAMQATIPARTASVGDAVVNAVGAGLGAAWRRATDSFRRRRPRKR</sequence>
<evidence type="ECO:0000313" key="2">
    <source>
        <dbReference type="EMBL" id="SDX62053.1"/>
    </source>
</evidence>
<keyword evidence="1" id="KW-1133">Transmembrane helix</keyword>
<reference evidence="3" key="1">
    <citation type="submission" date="2016-10" db="EMBL/GenBank/DDBJ databases">
        <authorList>
            <person name="Varghese N."/>
            <person name="Submissions S."/>
        </authorList>
    </citation>
    <scope>NUCLEOTIDE SEQUENCE [LARGE SCALE GENOMIC DNA]</scope>
    <source>
        <strain evidence="3">CGMCC 1.10118</strain>
    </source>
</reference>
<protein>
    <recommendedName>
        <fullName evidence="4">VanZ like family protein</fullName>
    </recommendedName>
</protein>
<accession>A0A1H3D6H1</accession>
<dbReference type="STRING" id="660517.SAMN04487946_101395"/>
<evidence type="ECO:0000313" key="3">
    <source>
        <dbReference type="Proteomes" id="UP000199170"/>
    </source>
</evidence>
<evidence type="ECO:0008006" key="4">
    <source>
        <dbReference type="Google" id="ProtNLM"/>
    </source>
</evidence>
<keyword evidence="1" id="KW-0812">Transmembrane</keyword>
<feature type="transmembrane region" description="Helical" evidence="1">
    <location>
        <begin position="107"/>
        <end position="125"/>
    </location>
</feature>
<dbReference type="AlphaFoldDB" id="A0A1H3D6H1"/>
<dbReference type="RefSeq" id="WP_089764553.1">
    <property type="nucleotide sequence ID" value="NZ_FNPB01000001.1"/>
</dbReference>
<keyword evidence="1" id="KW-0472">Membrane</keyword>